<dbReference type="GO" id="GO:0005615">
    <property type="term" value="C:extracellular space"/>
    <property type="evidence" value="ECO:0000318"/>
    <property type="project" value="GO_Central"/>
</dbReference>
<dbReference type="PANTHER" id="PTHR24264:SF54">
    <property type="entry name" value="PEPTIDASE S1 DOMAIN-CONTAINING PROTEIN"/>
    <property type="match status" value="1"/>
</dbReference>
<evidence type="ECO:0000313" key="9">
    <source>
        <dbReference type="EMBL" id="EDO37083.1"/>
    </source>
</evidence>
<dbReference type="InterPro" id="IPR018114">
    <property type="entry name" value="TRYPSIN_HIS"/>
</dbReference>
<dbReference type="GO" id="GO:0016020">
    <property type="term" value="C:membrane"/>
    <property type="evidence" value="ECO:0007669"/>
    <property type="project" value="InterPro"/>
</dbReference>
<dbReference type="Gene3D" id="2.40.10.10">
    <property type="entry name" value="Trypsin-like serine proteases"/>
    <property type="match status" value="1"/>
</dbReference>
<evidence type="ECO:0000256" key="6">
    <source>
        <dbReference type="RuleBase" id="RU363034"/>
    </source>
</evidence>
<dbReference type="PRINTS" id="PR00722">
    <property type="entry name" value="CHYMOTRYPSIN"/>
</dbReference>
<dbReference type="MEROPS" id="S01.120"/>
<gene>
    <name evidence="9" type="ORF">NEMVEDRAFT_v1g170524</name>
</gene>
<dbReference type="PANTHER" id="PTHR24264">
    <property type="entry name" value="TRYPSIN-RELATED"/>
    <property type="match status" value="1"/>
</dbReference>
<dbReference type="PROSITE" id="PS50060">
    <property type="entry name" value="MAM_2"/>
    <property type="match status" value="1"/>
</dbReference>
<name>A7SGX2_NEMVE</name>
<reference evidence="9 10" key="1">
    <citation type="journal article" date="2007" name="Science">
        <title>Sea anemone genome reveals ancestral eumetazoan gene repertoire and genomic organization.</title>
        <authorList>
            <person name="Putnam N.H."/>
            <person name="Srivastava M."/>
            <person name="Hellsten U."/>
            <person name="Dirks B."/>
            <person name="Chapman J."/>
            <person name="Salamov A."/>
            <person name="Terry A."/>
            <person name="Shapiro H."/>
            <person name="Lindquist E."/>
            <person name="Kapitonov V.V."/>
            <person name="Jurka J."/>
            <person name="Genikhovich G."/>
            <person name="Grigoriev I.V."/>
            <person name="Lucas S.M."/>
            <person name="Steele R.E."/>
            <person name="Finnerty J.R."/>
            <person name="Technau U."/>
            <person name="Martindale M.Q."/>
            <person name="Rokhsar D.S."/>
        </authorList>
    </citation>
    <scope>NUCLEOTIDE SEQUENCE [LARGE SCALE GENOMIC DNA]</scope>
    <source>
        <strain evidence="10">CH2 X CH6</strain>
    </source>
</reference>
<dbReference type="SUPFAM" id="SSF50494">
    <property type="entry name" value="Trypsin-like serine proteases"/>
    <property type="match status" value="1"/>
</dbReference>
<dbReference type="PhylomeDB" id="A7SGX2"/>
<keyword evidence="2 6" id="KW-0645">Protease</keyword>
<dbReference type="PROSITE" id="PS00134">
    <property type="entry name" value="TRYPSIN_HIS"/>
    <property type="match status" value="1"/>
</dbReference>
<comment type="similarity">
    <text evidence="1">Belongs to the peptidase S1 family.</text>
</comment>
<evidence type="ECO:0000256" key="2">
    <source>
        <dbReference type="ARBA" id="ARBA00022670"/>
    </source>
</evidence>
<keyword evidence="3 6" id="KW-0378">Hydrolase</keyword>
<dbReference type="OMA" id="MWHEANV"/>
<dbReference type="InterPro" id="IPR000998">
    <property type="entry name" value="MAM_dom"/>
</dbReference>
<proteinExistence type="inferred from homology"/>
<keyword evidence="4 6" id="KW-0720">Serine protease</keyword>
<evidence type="ECO:0000256" key="4">
    <source>
        <dbReference type="ARBA" id="ARBA00022825"/>
    </source>
</evidence>
<dbReference type="Gene3D" id="2.60.120.200">
    <property type="match status" value="1"/>
</dbReference>
<evidence type="ECO:0000256" key="5">
    <source>
        <dbReference type="ARBA" id="ARBA00023157"/>
    </source>
</evidence>
<dbReference type="SMART" id="SM00020">
    <property type="entry name" value="Tryp_SPc"/>
    <property type="match status" value="1"/>
</dbReference>
<dbReference type="PROSITE" id="PS50240">
    <property type="entry name" value="TRYPSIN_DOM"/>
    <property type="match status" value="1"/>
</dbReference>
<dbReference type="InParanoid" id="A7SGX2"/>
<evidence type="ECO:0000256" key="3">
    <source>
        <dbReference type="ARBA" id="ARBA00022801"/>
    </source>
</evidence>
<dbReference type="InterPro" id="IPR009003">
    <property type="entry name" value="Peptidase_S1_PA"/>
</dbReference>
<dbReference type="FunCoup" id="A7SGX2">
    <property type="interactions" value="49"/>
</dbReference>
<dbReference type="AlphaFoldDB" id="A7SGX2"/>
<dbReference type="InterPro" id="IPR033116">
    <property type="entry name" value="TRYPSIN_SER"/>
</dbReference>
<dbReference type="InterPro" id="IPR001254">
    <property type="entry name" value="Trypsin_dom"/>
</dbReference>
<protein>
    <submittedName>
        <fullName evidence="9">Uncharacterized protein</fullName>
    </submittedName>
</protein>
<dbReference type="Proteomes" id="UP000001593">
    <property type="component" value="Unassembled WGS sequence"/>
</dbReference>
<keyword evidence="5" id="KW-1015">Disulfide bond</keyword>
<dbReference type="Pfam" id="PF00089">
    <property type="entry name" value="Trypsin"/>
    <property type="match status" value="1"/>
</dbReference>
<dbReference type="EMBL" id="DS469655">
    <property type="protein sequence ID" value="EDO37083.1"/>
    <property type="molecule type" value="Genomic_DNA"/>
</dbReference>
<dbReference type="FunFam" id="2.40.10.10:FF:000077">
    <property type="entry name" value="Predicted protein"/>
    <property type="match status" value="1"/>
</dbReference>
<evidence type="ECO:0000256" key="1">
    <source>
        <dbReference type="ARBA" id="ARBA00007664"/>
    </source>
</evidence>
<dbReference type="GO" id="GO:0006508">
    <property type="term" value="P:proteolysis"/>
    <property type="evidence" value="ECO:0000318"/>
    <property type="project" value="GO_Central"/>
</dbReference>
<dbReference type="eggNOG" id="KOG3627">
    <property type="taxonomic scope" value="Eukaryota"/>
</dbReference>
<dbReference type="HOGENOM" id="CLU_006842_0_4_1"/>
<dbReference type="PROSITE" id="PS00135">
    <property type="entry name" value="TRYPSIN_SER"/>
    <property type="match status" value="1"/>
</dbReference>
<evidence type="ECO:0000259" key="8">
    <source>
        <dbReference type="PROSITE" id="PS50240"/>
    </source>
</evidence>
<dbReference type="InterPro" id="IPR001314">
    <property type="entry name" value="Peptidase_S1A"/>
</dbReference>
<feature type="domain" description="Peptidase S1" evidence="8">
    <location>
        <begin position="65"/>
        <end position="297"/>
    </location>
</feature>
<dbReference type="GO" id="GO:0004252">
    <property type="term" value="F:serine-type endopeptidase activity"/>
    <property type="evidence" value="ECO:0000318"/>
    <property type="project" value="GO_Central"/>
</dbReference>
<evidence type="ECO:0000259" key="7">
    <source>
        <dbReference type="PROSITE" id="PS50060"/>
    </source>
</evidence>
<dbReference type="STRING" id="45351.A7SGX2"/>
<keyword evidence="10" id="KW-1185">Reference proteome</keyword>
<sequence length="299" mass="32319">MWHEANVRITQGGIHTLMFEGIVGYSYQGDIAIDDVTIKSCATRPPFPTTQAPVASCGVRPSTRIVGGTAAKQGDWPWQAQLRSTSGFPFCGGSLIHPQWVLTATHCVSSRRPTDLNIRLGAHNRRANLGMEQDIKVEKIIMHPGYRKPVGLAHDIALIKLLKPANLNRHVNLVCLPDAVPAPTDGTRCWITGWGRLASGGTAPDILQQASVPVVSRARCEKAYPGKIHDSMLCAGLDQGGIDTCQGDSGGPMVCESRGRFYIHGATSWGYGCAQPGKFGVYAHVKNLVAWVRSEMARN</sequence>
<feature type="domain" description="MAM" evidence="7">
    <location>
        <begin position="1"/>
        <end position="43"/>
    </location>
</feature>
<organism evidence="9 10">
    <name type="scientific">Nematostella vectensis</name>
    <name type="common">Starlet sea anemone</name>
    <dbReference type="NCBI Taxonomy" id="45351"/>
    <lineage>
        <taxon>Eukaryota</taxon>
        <taxon>Metazoa</taxon>
        <taxon>Cnidaria</taxon>
        <taxon>Anthozoa</taxon>
        <taxon>Hexacorallia</taxon>
        <taxon>Actiniaria</taxon>
        <taxon>Edwardsiidae</taxon>
        <taxon>Nematostella</taxon>
    </lineage>
</organism>
<dbReference type="InterPro" id="IPR043504">
    <property type="entry name" value="Peptidase_S1_PA_chymotrypsin"/>
</dbReference>
<evidence type="ECO:0000313" key="10">
    <source>
        <dbReference type="Proteomes" id="UP000001593"/>
    </source>
</evidence>
<accession>A7SGX2</accession>
<dbReference type="InterPro" id="IPR050127">
    <property type="entry name" value="Serine_Proteases_S1"/>
</dbReference>
<dbReference type="OrthoDB" id="6380398at2759"/>
<dbReference type="KEGG" id="nve:5508550"/>
<dbReference type="CDD" id="cd00190">
    <property type="entry name" value="Tryp_SPc"/>
    <property type="match status" value="1"/>
</dbReference>